<evidence type="ECO:0000313" key="1">
    <source>
        <dbReference type="EnsemblPlants" id="AVESA.00010b.r2.4DG0742160.1.CDS"/>
    </source>
</evidence>
<reference evidence="1" key="2">
    <citation type="submission" date="2025-09" db="UniProtKB">
        <authorList>
            <consortium name="EnsemblPlants"/>
        </authorList>
    </citation>
    <scope>IDENTIFICATION</scope>
</reference>
<sequence length="462" mass="51962">MELRSGHRLSLPSPHGARSSSLLNGDGVDRISALPDDLLLQVLGRFRCARDAARTSFVSRRWRGLWRLLPELHFRGIAADALGAALGQVAPPALSLLEIYMPEKHRILDPARLSVLLGASARLAPANLVLTVWGHDKDHSVPIQIPRFDRATSMKLTVYNLTLTPPAEFPVLERLSMSGCRFDTDELVTRCPRLRVLEVLHCPVAVGTIKVHSPTIEELVVKQSGYTHCISIMAPALKRLTMDIRVWSFFTLSCFSAPMVEEVSWECRSSYPNIGVGQWWRLHRLNLSSTQNSARTLRLYIDAKTLPDTNYVPPAERSFNQHIGPLPAFSVLELYLLNGEHVFGAAVLNLLEIRSTAIRRLKISIEHHVDEESCPPECSCDQPPNWRSQSVSLVALEEVLIQGFNGTGHEIDFLKLLFRCATRMRRMRVVLSANVLGSNREWAEIYSIFEENPSVKCTVYHR</sequence>
<accession>A0ACD5X6L7</accession>
<proteinExistence type="predicted"/>
<dbReference type="EnsemblPlants" id="AVESA.00010b.r2.4DG0742160.1">
    <property type="protein sequence ID" value="AVESA.00010b.r2.4DG0742160.1.CDS"/>
    <property type="gene ID" value="AVESA.00010b.r2.4DG0742160"/>
</dbReference>
<organism evidence="1 2">
    <name type="scientific">Avena sativa</name>
    <name type="common">Oat</name>
    <dbReference type="NCBI Taxonomy" id="4498"/>
    <lineage>
        <taxon>Eukaryota</taxon>
        <taxon>Viridiplantae</taxon>
        <taxon>Streptophyta</taxon>
        <taxon>Embryophyta</taxon>
        <taxon>Tracheophyta</taxon>
        <taxon>Spermatophyta</taxon>
        <taxon>Magnoliopsida</taxon>
        <taxon>Liliopsida</taxon>
        <taxon>Poales</taxon>
        <taxon>Poaceae</taxon>
        <taxon>BOP clade</taxon>
        <taxon>Pooideae</taxon>
        <taxon>Poodae</taxon>
        <taxon>Poeae</taxon>
        <taxon>Poeae Chloroplast Group 1 (Aveneae type)</taxon>
        <taxon>Aveninae</taxon>
        <taxon>Avena</taxon>
    </lineage>
</organism>
<evidence type="ECO:0000313" key="2">
    <source>
        <dbReference type="Proteomes" id="UP001732700"/>
    </source>
</evidence>
<dbReference type="Proteomes" id="UP001732700">
    <property type="component" value="Chromosome 4D"/>
</dbReference>
<reference evidence="1" key="1">
    <citation type="submission" date="2021-05" db="EMBL/GenBank/DDBJ databases">
        <authorList>
            <person name="Scholz U."/>
            <person name="Mascher M."/>
            <person name="Fiebig A."/>
        </authorList>
    </citation>
    <scope>NUCLEOTIDE SEQUENCE [LARGE SCALE GENOMIC DNA]</scope>
</reference>
<keyword evidence="2" id="KW-1185">Reference proteome</keyword>
<name>A0ACD5X6L7_AVESA</name>
<protein>
    <submittedName>
        <fullName evidence="1">Uncharacterized protein</fullName>
    </submittedName>
</protein>